<dbReference type="Gene3D" id="2.60.120.200">
    <property type="match status" value="1"/>
</dbReference>
<reference evidence="2 3" key="1">
    <citation type="submission" date="2019-02" db="EMBL/GenBank/DDBJ databases">
        <title>Deep-cultivation of Planctomycetes and their phenomic and genomic characterization uncovers novel biology.</title>
        <authorList>
            <person name="Wiegand S."/>
            <person name="Jogler M."/>
            <person name="Boedeker C."/>
            <person name="Pinto D."/>
            <person name="Vollmers J."/>
            <person name="Rivas-Marin E."/>
            <person name="Kohn T."/>
            <person name="Peeters S.H."/>
            <person name="Heuer A."/>
            <person name="Rast P."/>
            <person name="Oberbeckmann S."/>
            <person name="Bunk B."/>
            <person name="Jeske O."/>
            <person name="Meyerdierks A."/>
            <person name="Storesund J.E."/>
            <person name="Kallscheuer N."/>
            <person name="Luecker S."/>
            <person name="Lage O.M."/>
            <person name="Pohl T."/>
            <person name="Merkel B.J."/>
            <person name="Hornburger P."/>
            <person name="Mueller R.-W."/>
            <person name="Bruemmer F."/>
            <person name="Labrenz M."/>
            <person name="Spormann A.M."/>
            <person name="Op den Camp H."/>
            <person name="Overmann J."/>
            <person name="Amann R."/>
            <person name="Jetten M.S.M."/>
            <person name="Mascher T."/>
            <person name="Medema M.H."/>
            <person name="Devos D.P."/>
            <person name="Kaster A.-K."/>
            <person name="Ovreas L."/>
            <person name="Rohde M."/>
            <person name="Galperin M.Y."/>
            <person name="Jogler C."/>
        </authorList>
    </citation>
    <scope>NUCLEOTIDE SEQUENCE [LARGE SCALE GENOMIC DNA]</scope>
    <source>
        <strain evidence="2 3">KS4</strain>
    </source>
</reference>
<proteinExistence type="predicted"/>
<dbReference type="InterPro" id="IPR013320">
    <property type="entry name" value="ConA-like_dom_sf"/>
</dbReference>
<dbReference type="EMBL" id="CP036425">
    <property type="protein sequence ID" value="QDU32010.1"/>
    <property type="molecule type" value="Genomic_DNA"/>
</dbReference>
<dbReference type="InterPro" id="IPR036278">
    <property type="entry name" value="Sialidase_sf"/>
</dbReference>
<sequence precursor="true">MRSIKKLYFLLLAIFASGLSSGVIVADDYVVDNSRHPNSMIAYWRFEDSTEYSNTWSGYDFSGNGNLLYATSVIPNRTTANDAGGRFLTVYQTQESNLTYLEINSDSHVLQTNAQVTTTHFPNHPIHTDVEKAEFKEFTVEVSYKPNTAALADHRVLVSRDDVEIGGSGSSSGPASFFVAHMMDGSVLAYVKDENGISHSVQTPAGHITPPSQNATSFWYDIAVTGDGQTLRLYIKANNISNNQPGLWTANYNSSSNKKILGSGGGDSYYWRIGNGTYSGVEQYRTDGKIDEVRICNSALPESALLMKRYGSAVAVHKASNPGPIRSVAEFDGCLWGVRPGPHEEVVLENGEYVVKPLGDGKSSIHLFRSTDNGVTWQRMRDLLATNLGAIHDPMIWAGSVKNGNGGLVDKMFVSYGMKKHNNTVNPNKHVISINEIHNATNSVLPNNTTIPSTGGLHVVEVGGTYLTADGQTKYSFVGAPYLFRRSNGELQIYYDYETTDPSYLGHQWIAMKNATYNNGMISTLSSPRIIVAREPAGNGKLSRDGMASVVMVEPNANADGNDKIMVVMEGVKKQVYGTDNKENYYNVIRSVTANNGGKSVSDWVHEDRQIVYESLLRDIDGRSYNAYVPYVFKHDQTIFVAYCTDEDLFEYSMKPRDSSAIPELRVSSVKFSIIDGVNRITHQQNMMHRFIDGIIDVDDRYYIASLGSLNTRPIKEMYNYAPGFFKGIDGKLRCIVDFFDNEQRVFEITLN</sequence>
<dbReference type="SUPFAM" id="SSF50939">
    <property type="entry name" value="Sialidases"/>
    <property type="match status" value="1"/>
</dbReference>
<dbReference type="KEGG" id="pcor:KS4_00380"/>
<protein>
    <submittedName>
        <fullName evidence="2">Uncharacterized protein</fullName>
    </submittedName>
</protein>
<evidence type="ECO:0000313" key="2">
    <source>
        <dbReference type="EMBL" id="QDU32010.1"/>
    </source>
</evidence>
<feature type="chain" id="PRO_5022190217" evidence="1">
    <location>
        <begin position="27"/>
        <end position="752"/>
    </location>
</feature>
<dbReference type="RefSeq" id="WP_145072866.1">
    <property type="nucleotide sequence ID" value="NZ_CP036425.1"/>
</dbReference>
<keyword evidence="3" id="KW-1185">Reference proteome</keyword>
<feature type="signal peptide" evidence="1">
    <location>
        <begin position="1"/>
        <end position="26"/>
    </location>
</feature>
<dbReference type="Proteomes" id="UP000317369">
    <property type="component" value="Chromosome"/>
</dbReference>
<dbReference type="OrthoDB" id="290345at2"/>
<organism evidence="2 3">
    <name type="scientific">Poriferisphaera corsica</name>
    <dbReference type="NCBI Taxonomy" id="2528020"/>
    <lineage>
        <taxon>Bacteria</taxon>
        <taxon>Pseudomonadati</taxon>
        <taxon>Planctomycetota</taxon>
        <taxon>Phycisphaerae</taxon>
        <taxon>Phycisphaerales</taxon>
        <taxon>Phycisphaeraceae</taxon>
        <taxon>Poriferisphaera</taxon>
    </lineage>
</organism>
<evidence type="ECO:0000313" key="3">
    <source>
        <dbReference type="Proteomes" id="UP000317369"/>
    </source>
</evidence>
<evidence type="ECO:0000256" key="1">
    <source>
        <dbReference type="SAM" id="SignalP"/>
    </source>
</evidence>
<dbReference type="Pfam" id="PF13385">
    <property type="entry name" value="Laminin_G_3"/>
    <property type="match status" value="1"/>
</dbReference>
<accession>A0A517YP66</accession>
<name>A0A517YP66_9BACT</name>
<dbReference type="SUPFAM" id="SSF49899">
    <property type="entry name" value="Concanavalin A-like lectins/glucanases"/>
    <property type="match status" value="1"/>
</dbReference>
<keyword evidence="1" id="KW-0732">Signal</keyword>
<dbReference type="AlphaFoldDB" id="A0A517YP66"/>
<gene>
    <name evidence="2" type="ORF">KS4_00380</name>
</gene>